<dbReference type="PANTHER" id="PTHR12770:SF29">
    <property type="entry name" value="PROTEIN ROOT UVB SENSITIVE 4"/>
    <property type="match status" value="1"/>
</dbReference>
<evidence type="ECO:0000256" key="1">
    <source>
        <dbReference type="ARBA" id="ARBA00007558"/>
    </source>
</evidence>
<protein>
    <recommendedName>
        <fullName evidence="2">Protein root UVB sensitive/RUS domain-containing protein</fullName>
    </recommendedName>
</protein>
<evidence type="ECO:0000313" key="4">
    <source>
        <dbReference type="Proteomes" id="UP001419268"/>
    </source>
</evidence>
<sequence length="529" mass="59948">MQTALKPPPDTTLVPRLQRNAFHRRTLSPIPKPYKPPSLIPSLSLRTSYEGTHRGEGQGQGQGPNTIRLPLVIRESGSISRYLWDGTDLHLVRVDGDAANHWFDSHDCFHKFARFCGTKLRNFFVPRQVERNYLEYVKWKFFHRVSSSALQVLATQAMFRAMGFGYSHSLSSAAALNWVLKDGLGRLCRCIYTASLASAFDTNLKMVRFSTSVVFTLSIGIELLTPCFPQCFLLLATIANIAKQISLACYLATGSAVHRSFAIADNLGEVSAKSQIQTVCFDNLGLLLAALLNMLCKNSQRLQAGLPFLVYPLFSAVDLFGIYQGLKHVHLPTLTKDRIEIIIDAWIHLGFVPSPAEVSKEEGIGFQWKKGRKRWPIRIGCAYPRDRSYKLPVLTMCSLRSEDFYFLCMESSKRGLRRNMGHSSLSTGRCRHDRYYHGLASVATNKLWTEEACHIREELANRIHWEHLQRGDDLSESFLKEWLEVLEDSQRRASDEVNLLKEEMCRAGWAVKSVLLSVQEQARYSLLGV</sequence>
<organism evidence="3 4">
    <name type="scientific">Stephania cephalantha</name>
    <dbReference type="NCBI Taxonomy" id="152367"/>
    <lineage>
        <taxon>Eukaryota</taxon>
        <taxon>Viridiplantae</taxon>
        <taxon>Streptophyta</taxon>
        <taxon>Embryophyta</taxon>
        <taxon>Tracheophyta</taxon>
        <taxon>Spermatophyta</taxon>
        <taxon>Magnoliopsida</taxon>
        <taxon>Ranunculales</taxon>
        <taxon>Menispermaceae</taxon>
        <taxon>Menispermoideae</taxon>
        <taxon>Cissampelideae</taxon>
        <taxon>Stephania</taxon>
    </lineage>
</organism>
<gene>
    <name evidence="3" type="ORF">Scep_000839</name>
</gene>
<comment type="caution">
    <text evidence="3">The sequence shown here is derived from an EMBL/GenBank/DDBJ whole genome shotgun (WGS) entry which is preliminary data.</text>
</comment>
<reference evidence="3 4" key="1">
    <citation type="submission" date="2024-01" db="EMBL/GenBank/DDBJ databases">
        <title>Genome assemblies of Stephania.</title>
        <authorList>
            <person name="Yang L."/>
        </authorList>
    </citation>
    <scope>NUCLEOTIDE SEQUENCE [LARGE SCALE GENOMIC DNA]</scope>
    <source>
        <strain evidence="3">JXDWG</strain>
        <tissue evidence="3">Leaf</tissue>
    </source>
</reference>
<dbReference type="Pfam" id="PF04884">
    <property type="entry name" value="UVB_sens_prot"/>
    <property type="match status" value="1"/>
</dbReference>
<dbReference type="InterPro" id="IPR054549">
    <property type="entry name" value="UVB_sens_RUS_dom"/>
</dbReference>
<accession>A0AAP0L8A4</accession>
<evidence type="ECO:0000259" key="2">
    <source>
        <dbReference type="Pfam" id="PF04884"/>
    </source>
</evidence>
<feature type="domain" description="Protein root UVB sensitive/RUS" evidence="2">
    <location>
        <begin position="119"/>
        <end position="348"/>
    </location>
</feature>
<name>A0AAP0L8A4_9MAGN</name>
<dbReference type="Proteomes" id="UP001419268">
    <property type="component" value="Unassembled WGS sequence"/>
</dbReference>
<dbReference type="InterPro" id="IPR006968">
    <property type="entry name" value="RUS_fam"/>
</dbReference>
<keyword evidence="4" id="KW-1185">Reference proteome</keyword>
<dbReference type="AlphaFoldDB" id="A0AAP0L8A4"/>
<proteinExistence type="inferred from homology"/>
<dbReference type="EMBL" id="JBBNAG010000001">
    <property type="protein sequence ID" value="KAK9165648.1"/>
    <property type="molecule type" value="Genomic_DNA"/>
</dbReference>
<dbReference type="PANTHER" id="PTHR12770">
    <property type="entry name" value="RUS1 FAMILY PROTEIN C16ORF58"/>
    <property type="match status" value="1"/>
</dbReference>
<evidence type="ECO:0000313" key="3">
    <source>
        <dbReference type="EMBL" id="KAK9165648.1"/>
    </source>
</evidence>
<comment type="similarity">
    <text evidence="1">Belongs to the RUS1 family.</text>
</comment>